<keyword evidence="6" id="KW-0472">Membrane</keyword>
<gene>
    <name evidence="8" type="primary">nasS</name>
    <name evidence="8" type="ORF">BN444_02311</name>
</gene>
<keyword evidence="2" id="KW-0813">Transport</keyword>
<evidence type="ECO:0000256" key="7">
    <source>
        <dbReference type="SAM" id="MobiDB-lite"/>
    </source>
</evidence>
<evidence type="ECO:0000256" key="4">
    <source>
        <dbReference type="ARBA" id="ARBA00022519"/>
    </source>
</evidence>
<dbReference type="GO" id="GO:0012505">
    <property type="term" value="C:endomembrane system"/>
    <property type="evidence" value="ECO:0007669"/>
    <property type="project" value="UniProtKB-SubCell"/>
</dbReference>
<dbReference type="CDD" id="cd13553">
    <property type="entry name" value="PBP2_NrtA_CpmA_like"/>
    <property type="match status" value="1"/>
</dbReference>
<accession>A0A1C3TK95</accession>
<dbReference type="Pfam" id="PF13379">
    <property type="entry name" value="NMT1_2"/>
    <property type="match status" value="1"/>
</dbReference>
<dbReference type="AlphaFoldDB" id="A0A1C3TK95"/>
<comment type="subcellular location">
    <subcellularLocation>
        <location evidence="1">Endomembrane system</location>
    </subcellularLocation>
</comment>
<reference evidence="9" key="1">
    <citation type="submission" date="2016-07" db="EMBL/GenBank/DDBJ databases">
        <authorList>
            <person name="Jaenicke Sebastian"/>
        </authorList>
    </citation>
    <scope>NUCLEOTIDE SEQUENCE [LARGE SCALE GENOMIC DNA]</scope>
</reference>
<name>A0A1C3TK95_XANCT</name>
<evidence type="ECO:0000256" key="6">
    <source>
        <dbReference type="ARBA" id="ARBA00023136"/>
    </source>
</evidence>
<protein>
    <submittedName>
        <fullName evidence="8">Nitrate transport protein NRTA</fullName>
    </submittedName>
</protein>
<feature type="region of interest" description="Disordered" evidence="7">
    <location>
        <begin position="366"/>
        <end position="388"/>
    </location>
</feature>
<dbReference type="PATRIC" id="fig|1261556.5.peg.656"/>
<keyword evidence="4" id="KW-0997">Cell inner membrane</keyword>
<evidence type="ECO:0000313" key="9">
    <source>
        <dbReference type="Proteomes" id="UP000093071"/>
    </source>
</evidence>
<proteinExistence type="predicted"/>
<dbReference type="PANTHER" id="PTHR30024:SF7">
    <property type="entry name" value="NITRATE_NITRITE BINDING PROTEIN NRTA"/>
    <property type="match status" value="1"/>
</dbReference>
<dbReference type="EMBL" id="LT604072">
    <property type="protein sequence ID" value="SCB03430.1"/>
    <property type="molecule type" value="Genomic_DNA"/>
</dbReference>
<keyword evidence="3" id="KW-1003">Cell membrane</keyword>
<evidence type="ECO:0000256" key="3">
    <source>
        <dbReference type="ARBA" id="ARBA00022475"/>
    </source>
</evidence>
<evidence type="ECO:0000256" key="2">
    <source>
        <dbReference type="ARBA" id="ARBA00022448"/>
    </source>
</evidence>
<dbReference type="InterPro" id="IPR044527">
    <property type="entry name" value="NrtA/CpmA_ABC-bd_dom"/>
</dbReference>
<evidence type="ECO:0000256" key="5">
    <source>
        <dbReference type="ARBA" id="ARBA00022729"/>
    </source>
</evidence>
<keyword evidence="5" id="KW-0732">Signal</keyword>
<dbReference type="RefSeq" id="WP_003477974.1">
    <property type="nucleotide sequence ID" value="NZ_LT604072.1"/>
</dbReference>
<evidence type="ECO:0000313" key="8">
    <source>
        <dbReference type="EMBL" id="SCB03430.1"/>
    </source>
</evidence>
<dbReference type="Gene3D" id="3.40.190.10">
    <property type="entry name" value="Periplasmic binding protein-like II"/>
    <property type="match status" value="2"/>
</dbReference>
<dbReference type="PANTHER" id="PTHR30024">
    <property type="entry name" value="ALIPHATIC SULFONATES-BINDING PROTEIN-RELATED"/>
    <property type="match status" value="1"/>
</dbReference>
<sequence>MSAPLHPEPRTLRLGYLPLIDCAPLIAAVRLGMDRRHGLRLELQRQASWAAVRDKLMSGELDAAHALAGLVYGVECGIGGPQADMAILLTLNQNGQAITLAPALADALAQGTPLRSALAALGRAPVFAQTFPTGTHAMWLYYWLAVQGVDPIGAIQAVTLPPPQMPDALARGELDGYCAGEPWAAQAEAMGAGRRAIRSGELWPGHPEKVLACRRAFAALQPELATALTATLLDACRWLDDAAHRREAVAWLADADVIGLPAERIAACLLPGGDADDGADPQGLRFHAGGLANMPWLSDGRWFLQQFRRWGWLPASEAGAEQDAAHDAEIVARVHRLETYRAAAAQLRIAVPECDERGDGLPDWRAGAAQRRHSQRRPMWLSERCKRE</sequence>
<organism evidence="8 9">
    <name type="scientific">Xanthomonas translucens pv. translucens DSM 18974</name>
    <dbReference type="NCBI Taxonomy" id="1261556"/>
    <lineage>
        <taxon>Bacteria</taxon>
        <taxon>Pseudomonadati</taxon>
        <taxon>Pseudomonadota</taxon>
        <taxon>Gammaproteobacteria</taxon>
        <taxon>Lysobacterales</taxon>
        <taxon>Lysobacteraceae</taxon>
        <taxon>Xanthomonas</taxon>
        <taxon>Xanthomonas translucens group</taxon>
    </lineage>
</organism>
<dbReference type="SUPFAM" id="SSF53850">
    <property type="entry name" value="Periplasmic binding protein-like II"/>
    <property type="match status" value="1"/>
</dbReference>
<dbReference type="Proteomes" id="UP000093071">
    <property type="component" value="Chromosome I"/>
</dbReference>
<evidence type="ECO:0000256" key="1">
    <source>
        <dbReference type="ARBA" id="ARBA00004308"/>
    </source>
</evidence>